<proteinExistence type="predicted"/>
<dbReference type="AlphaFoldDB" id="A1S0K2"/>
<dbReference type="GeneID" id="4600551"/>
<keyword evidence="2" id="KW-1185">Reference proteome</keyword>
<dbReference type="HOGENOM" id="CLU_935745_0_0_2"/>
<dbReference type="EnsemblBacteria" id="ABL78982">
    <property type="protein sequence ID" value="ABL78982"/>
    <property type="gene ID" value="Tpen_1587"/>
</dbReference>
<dbReference type="STRING" id="368408.Tpen_1587"/>
<evidence type="ECO:0000313" key="2">
    <source>
        <dbReference type="Proteomes" id="UP000000641"/>
    </source>
</evidence>
<dbReference type="KEGG" id="tpe:Tpen_1587"/>
<dbReference type="EMBL" id="CP000505">
    <property type="protein sequence ID" value="ABL78982.1"/>
    <property type="molecule type" value="Genomic_DNA"/>
</dbReference>
<name>A1S0K2_THEPD</name>
<organism evidence="1 2">
    <name type="scientific">Thermofilum pendens (strain DSM 2475 / Hrk 5)</name>
    <dbReference type="NCBI Taxonomy" id="368408"/>
    <lineage>
        <taxon>Archaea</taxon>
        <taxon>Thermoproteota</taxon>
        <taxon>Thermoprotei</taxon>
        <taxon>Thermofilales</taxon>
        <taxon>Thermofilaceae</taxon>
        <taxon>Thermofilum</taxon>
    </lineage>
</organism>
<dbReference type="RefSeq" id="WP_011753247.1">
    <property type="nucleotide sequence ID" value="NC_008698.1"/>
</dbReference>
<evidence type="ECO:0008006" key="3">
    <source>
        <dbReference type="Google" id="ProtNLM"/>
    </source>
</evidence>
<accession>A1S0K2</accession>
<evidence type="ECO:0000313" key="1">
    <source>
        <dbReference type="EMBL" id="ABL78982.1"/>
    </source>
</evidence>
<protein>
    <recommendedName>
        <fullName evidence="3">DUF2110 family protein</fullName>
    </recommendedName>
</protein>
<sequence length="297" mass="33408">MEPLLVITSPKDESILLEALFEALGVKYTLAEEGDYVTFYLAGENVETLAYKIADKTSLEIGGDLLRIMRIGAGSAIAKYGKVFYAVMRSEEEAEKVASLLKSATGAKVTRRGRRVYGGGEALEWMLEVTLNYRFVRRGVEKEVLALARKTLEPGRRRVRVARRLMLRLYKEFAIRVEGDYIEVPEGRIASYILSGMATDWENLEPVFLEHLGIKHVETAKLRLGHKTAPVDIYVVGEYREVGVARRVSLEDLRDFLDEELVEMIGVGKKGKLYIPDVVLDALLEAGVLERSLRPLE</sequence>
<reference evidence="2" key="1">
    <citation type="journal article" date="2008" name="J. Bacteriol.">
        <title>Genome sequence of Thermofilum pendens reveals an exceptional loss of biosynthetic pathways without genome reduction.</title>
        <authorList>
            <person name="Anderson I."/>
            <person name="Rodriguez J."/>
            <person name="Susanti D."/>
            <person name="Porat I."/>
            <person name="Reich C."/>
            <person name="Ulrich L.E."/>
            <person name="Elkins J.G."/>
            <person name="Mavromatis K."/>
            <person name="Lykidis A."/>
            <person name="Kim E."/>
            <person name="Thompson L.S."/>
            <person name="Nolan M."/>
            <person name="Land M."/>
            <person name="Copeland A."/>
            <person name="Lapidus A."/>
            <person name="Lucas S."/>
            <person name="Detter C."/>
            <person name="Zhulin I.B."/>
            <person name="Olsen G.J."/>
            <person name="Whitman W."/>
            <person name="Mukhopadhyay B."/>
            <person name="Bristow J."/>
            <person name="Kyrpides N."/>
        </authorList>
    </citation>
    <scope>NUCLEOTIDE SEQUENCE [LARGE SCALE GENOMIC DNA]</scope>
    <source>
        <strain evidence="2">DSM 2475 / Hrk 5</strain>
    </source>
</reference>
<dbReference type="Proteomes" id="UP000000641">
    <property type="component" value="Chromosome"/>
</dbReference>
<gene>
    <name evidence="1" type="ordered locus">Tpen_1587</name>
</gene>